<keyword evidence="4" id="KW-0143">Chaperone</keyword>
<dbReference type="RefSeq" id="WP_153415574.1">
    <property type="nucleotide sequence ID" value="NZ_WEGK01000023.1"/>
</dbReference>
<keyword evidence="6" id="KW-1185">Reference proteome</keyword>
<evidence type="ECO:0000313" key="5">
    <source>
        <dbReference type="EMBL" id="MQY23835.1"/>
    </source>
</evidence>
<organism evidence="5 6">
    <name type="scientific">Nocardia macrotermitis</name>
    <dbReference type="NCBI Taxonomy" id="2585198"/>
    <lineage>
        <taxon>Bacteria</taxon>
        <taxon>Bacillati</taxon>
        <taxon>Actinomycetota</taxon>
        <taxon>Actinomycetes</taxon>
        <taxon>Mycobacteriales</taxon>
        <taxon>Nocardiaceae</taxon>
        <taxon>Nocardia</taxon>
    </lineage>
</organism>
<protein>
    <recommendedName>
        <fullName evidence="7">ESX secretion-associated protein EspG</fullName>
    </recommendedName>
</protein>
<evidence type="ECO:0000256" key="2">
    <source>
        <dbReference type="ARBA" id="ARBA00006411"/>
    </source>
</evidence>
<dbReference type="Proteomes" id="UP000438448">
    <property type="component" value="Unassembled WGS sequence"/>
</dbReference>
<reference evidence="5 6" key="1">
    <citation type="submission" date="2019-10" db="EMBL/GenBank/DDBJ databases">
        <title>Nocardia macrotermitis sp. nov. and Nocardia aurantia sp. nov., isolated from the gut of fungus growing-termite Macrotermes natalensis.</title>
        <authorList>
            <person name="Benndorf R."/>
            <person name="Schwitalla J."/>
            <person name="Martin K."/>
            <person name="De Beer W."/>
            <person name="Kaster A.-K."/>
            <person name="Vollmers J."/>
            <person name="Poulsen M."/>
            <person name="Beemelmanns C."/>
        </authorList>
    </citation>
    <scope>NUCLEOTIDE SEQUENCE [LARGE SCALE GENOMIC DNA]</scope>
    <source>
        <strain evidence="5 6">RB20</strain>
    </source>
</reference>
<evidence type="ECO:0000256" key="3">
    <source>
        <dbReference type="ARBA" id="ARBA00022490"/>
    </source>
</evidence>
<comment type="similarity">
    <text evidence="2">Belongs to the EspG family.</text>
</comment>
<accession>A0A7K0DDF9</accession>
<evidence type="ECO:0000256" key="1">
    <source>
        <dbReference type="ARBA" id="ARBA00004496"/>
    </source>
</evidence>
<keyword evidence="3" id="KW-0963">Cytoplasm</keyword>
<proteinExistence type="inferred from homology"/>
<dbReference type="OrthoDB" id="4561761at2"/>
<comment type="caution">
    <text evidence="5">The sequence shown here is derived from an EMBL/GenBank/DDBJ whole genome shotgun (WGS) entry which is preliminary data.</text>
</comment>
<evidence type="ECO:0000313" key="6">
    <source>
        <dbReference type="Proteomes" id="UP000438448"/>
    </source>
</evidence>
<dbReference type="Pfam" id="PF14011">
    <property type="entry name" value="ESX-1_EspG"/>
    <property type="match status" value="1"/>
</dbReference>
<dbReference type="AlphaFoldDB" id="A0A7K0DDF9"/>
<sequence>MIWSFTHDEFTYVWATETGGDRRPYPVNLAPAGAAATESEQAALRLPERFPVNADPELTSTLRFIARPDVTRITAFGDKFTDGRRQPDPILGLGVVFETWGAAVLATSEKITVLSCTAGSVAKNLLIVMGSVPAGRLDRMQEPREPVLYPDPGQWQETADSRRAKRLRQALSRPIDARGYLTVTVLPNNPMSPPPVHRTWLDFSGDGRYLLADGHDLTLAPVGDDKLIRHLCALAQVR</sequence>
<dbReference type="EMBL" id="WEGK01000023">
    <property type="protein sequence ID" value="MQY23835.1"/>
    <property type="molecule type" value="Genomic_DNA"/>
</dbReference>
<evidence type="ECO:0008006" key="7">
    <source>
        <dbReference type="Google" id="ProtNLM"/>
    </source>
</evidence>
<comment type="subcellular location">
    <subcellularLocation>
        <location evidence="1">Cytoplasm</location>
    </subcellularLocation>
</comment>
<evidence type="ECO:0000256" key="4">
    <source>
        <dbReference type="ARBA" id="ARBA00023186"/>
    </source>
</evidence>
<gene>
    <name evidence="5" type="ORF">NRB20_69680</name>
</gene>
<name>A0A7K0DDF9_9NOCA</name>
<dbReference type="InterPro" id="IPR025734">
    <property type="entry name" value="EspG"/>
</dbReference>